<dbReference type="InterPro" id="IPR036188">
    <property type="entry name" value="FAD/NAD-bd_sf"/>
</dbReference>
<name>A0A2V3TXV7_9HYPH</name>
<dbReference type="PRINTS" id="PR00469">
    <property type="entry name" value="PNDRDTASEII"/>
</dbReference>
<dbReference type="InterPro" id="IPR041854">
    <property type="entry name" value="BFD-like_2Fe2S-bd_dom_sf"/>
</dbReference>
<dbReference type="Gene3D" id="1.10.10.1100">
    <property type="entry name" value="BFD-like [2Fe-2S]-binding domain"/>
    <property type="match status" value="1"/>
</dbReference>
<protein>
    <submittedName>
        <fullName evidence="4">NADPH-dependent 2,4-dienoyl-CoA reductase/sulfur reductase-like enzyme</fullName>
    </submittedName>
</protein>
<dbReference type="InterPro" id="IPR017224">
    <property type="entry name" value="Opine_Oxase_asu/HCN_bsu"/>
</dbReference>
<dbReference type="PRINTS" id="PR00368">
    <property type="entry name" value="FADPNR"/>
</dbReference>
<comment type="caution">
    <text evidence="4">The sequence shown here is derived from an EMBL/GenBank/DDBJ whole genome shotgun (WGS) entry which is preliminary data.</text>
</comment>
<evidence type="ECO:0000313" key="5">
    <source>
        <dbReference type="Proteomes" id="UP000248021"/>
    </source>
</evidence>
<organism evidence="4 5">
    <name type="scientific">Chelatococcus asaccharovorans</name>
    <dbReference type="NCBI Taxonomy" id="28210"/>
    <lineage>
        <taxon>Bacteria</taxon>
        <taxon>Pseudomonadati</taxon>
        <taxon>Pseudomonadota</taxon>
        <taxon>Alphaproteobacteria</taxon>
        <taxon>Hyphomicrobiales</taxon>
        <taxon>Chelatococcaceae</taxon>
        <taxon>Chelatococcus</taxon>
    </lineage>
</organism>
<dbReference type="Proteomes" id="UP000248021">
    <property type="component" value="Unassembled WGS sequence"/>
</dbReference>
<dbReference type="OrthoDB" id="9801699at2"/>
<dbReference type="InterPro" id="IPR007419">
    <property type="entry name" value="BFD-like_2Fe2S-bd_dom"/>
</dbReference>
<accession>A0A2V3TXV7</accession>
<dbReference type="EMBL" id="QJJK01000011">
    <property type="protein sequence ID" value="PXW54619.1"/>
    <property type="molecule type" value="Genomic_DNA"/>
</dbReference>
<sequence length="465" mass="48535">MSGRPSPEIRPVVVGAGPAGIRAAEALVAAGLRPVVLDEGERAGGQIYRQPPAAFSRSRKALYGFEAGKAERLHATFAALRAHIDYRPRTLVWNAVPGELHVMGDAGPATVPFSHLVLATGATDRIYPFKGWTLPGVFSMGGAQIALKAQGCTIGETVALVGTGPLLYLVAYQYTKAGARIAVILDSARFTDQIAGAPAMLRQPATLAKGLYYVAWLKARGIMIVNGAIPMAAEGTERVERLVWRTPAGEGRVACDAIALGYGLRAETQIADLLGCRFSYSAAEHESLPASDATGRTSVAGVYIGGDGAGILGADAAEAAGTRAALALCEDAGLGVDGAATGALEARVGRWRGFRAGIRRAFPEPVAADFALADDVILCRCEEITVGALRAACREDGVDELNRLKALTRIGMGRCQGRMCGPAARALLAHHSGRSPGDVGRLRGQAPIKPMPLAPMPLVFDEAKP</sequence>
<gene>
    <name evidence="4" type="ORF">C7450_111150</name>
</gene>
<feature type="domain" description="BFD-like [2Fe-2S]-binding" evidence="2">
    <location>
        <begin position="377"/>
        <end position="429"/>
    </location>
</feature>
<dbReference type="InterPro" id="IPR023753">
    <property type="entry name" value="FAD/NAD-binding_dom"/>
</dbReference>
<evidence type="ECO:0000256" key="1">
    <source>
        <dbReference type="ARBA" id="ARBA00023002"/>
    </source>
</evidence>
<dbReference type="GO" id="GO:0016491">
    <property type="term" value="F:oxidoreductase activity"/>
    <property type="evidence" value="ECO:0007669"/>
    <property type="project" value="UniProtKB-KW"/>
</dbReference>
<dbReference type="CDD" id="cd19946">
    <property type="entry name" value="GlpA-like_Fer2_BFD-like"/>
    <property type="match status" value="1"/>
</dbReference>
<dbReference type="PANTHER" id="PTHR42949">
    <property type="entry name" value="ANAEROBIC GLYCEROL-3-PHOSPHATE DEHYDROGENASE SUBUNIT B"/>
    <property type="match status" value="1"/>
</dbReference>
<dbReference type="Gene3D" id="3.50.50.60">
    <property type="entry name" value="FAD/NAD(P)-binding domain"/>
    <property type="match status" value="2"/>
</dbReference>
<evidence type="ECO:0000259" key="2">
    <source>
        <dbReference type="Pfam" id="PF04324"/>
    </source>
</evidence>
<proteinExistence type="predicted"/>
<dbReference type="AlphaFoldDB" id="A0A2V3TXV7"/>
<dbReference type="RefSeq" id="WP_110377081.1">
    <property type="nucleotide sequence ID" value="NZ_JAHBRY010000001.1"/>
</dbReference>
<dbReference type="Pfam" id="PF04324">
    <property type="entry name" value="Fer2_BFD"/>
    <property type="match status" value="1"/>
</dbReference>
<evidence type="ECO:0000313" key="4">
    <source>
        <dbReference type="EMBL" id="PXW54619.1"/>
    </source>
</evidence>
<dbReference type="InterPro" id="IPR051691">
    <property type="entry name" value="Metab_Enz_Cyan_OpOx_G3PDH"/>
</dbReference>
<dbReference type="PIRSF" id="PIRSF037495">
    <property type="entry name" value="Opine_OX_OoxA/HcnB"/>
    <property type="match status" value="1"/>
</dbReference>
<keyword evidence="5" id="KW-1185">Reference proteome</keyword>
<dbReference type="PANTHER" id="PTHR42949:SF3">
    <property type="entry name" value="ANAEROBIC GLYCEROL-3-PHOSPHATE DEHYDROGENASE SUBUNIT B"/>
    <property type="match status" value="1"/>
</dbReference>
<feature type="domain" description="FAD/NAD(P)-binding" evidence="3">
    <location>
        <begin position="12"/>
        <end position="319"/>
    </location>
</feature>
<keyword evidence="1" id="KW-0560">Oxidoreductase</keyword>
<evidence type="ECO:0000259" key="3">
    <source>
        <dbReference type="Pfam" id="PF07992"/>
    </source>
</evidence>
<reference evidence="4 5" key="1">
    <citation type="submission" date="2018-05" db="EMBL/GenBank/DDBJ databases">
        <title>Genomic Encyclopedia of Type Strains, Phase IV (KMG-IV): sequencing the most valuable type-strain genomes for metagenomic binning, comparative biology and taxonomic classification.</title>
        <authorList>
            <person name="Goeker M."/>
        </authorList>
    </citation>
    <scope>NUCLEOTIDE SEQUENCE [LARGE SCALE GENOMIC DNA]</scope>
    <source>
        <strain evidence="4 5">DSM 6462</strain>
    </source>
</reference>
<dbReference type="SUPFAM" id="SSF51905">
    <property type="entry name" value="FAD/NAD(P)-binding domain"/>
    <property type="match status" value="1"/>
</dbReference>
<dbReference type="Pfam" id="PF07992">
    <property type="entry name" value="Pyr_redox_2"/>
    <property type="match status" value="1"/>
</dbReference>